<dbReference type="EMBL" id="CADCXU010006533">
    <property type="protein sequence ID" value="CAA9998088.1"/>
    <property type="molecule type" value="Genomic_DNA"/>
</dbReference>
<evidence type="ECO:0000256" key="1">
    <source>
        <dbReference type="SAM" id="MobiDB-lite"/>
    </source>
</evidence>
<organism evidence="2 3">
    <name type="scientific">Nesidiocoris tenuis</name>
    <dbReference type="NCBI Taxonomy" id="355587"/>
    <lineage>
        <taxon>Eukaryota</taxon>
        <taxon>Metazoa</taxon>
        <taxon>Ecdysozoa</taxon>
        <taxon>Arthropoda</taxon>
        <taxon>Hexapoda</taxon>
        <taxon>Insecta</taxon>
        <taxon>Pterygota</taxon>
        <taxon>Neoptera</taxon>
        <taxon>Paraneoptera</taxon>
        <taxon>Hemiptera</taxon>
        <taxon>Heteroptera</taxon>
        <taxon>Panheteroptera</taxon>
        <taxon>Cimicomorpha</taxon>
        <taxon>Miridae</taxon>
        <taxon>Dicyphina</taxon>
        <taxon>Nesidiocoris</taxon>
    </lineage>
</organism>
<name>A0A6H5G780_9HEMI</name>
<dbReference type="Proteomes" id="UP000479000">
    <property type="component" value="Unassembled WGS sequence"/>
</dbReference>
<feature type="compositionally biased region" description="Polar residues" evidence="1">
    <location>
        <begin position="33"/>
        <end position="50"/>
    </location>
</feature>
<feature type="non-terminal residue" evidence="2">
    <location>
        <position position="1"/>
    </location>
</feature>
<proteinExistence type="predicted"/>
<protein>
    <submittedName>
        <fullName evidence="2">Uncharacterized protein</fullName>
    </submittedName>
</protein>
<gene>
    <name evidence="2" type="ORF">NTEN_LOCUS4382</name>
</gene>
<dbReference type="AlphaFoldDB" id="A0A6H5G780"/>
<feature type="region of interest" description="Disordered" evidence="1">
    <location>
        <begin position="1"/>
        <end position="50"/>
    </location>
</feature>
<keyword evidence="3" id="KW-1185">Reference proteome</keyword>
<evidence type="ECO:0000313" key="2">
    <source>
        <dbReference type="EMBL" id="CAA9998088.1"/>
    </source>
</evidence>
<sequence length="50" mass="4867">DDVPRVPVPTAAALVPGEHAGVPATVAPPRQALGSQPSADLPVASSNSAQ</sequence>
<reference evidence="2 3" key="1">
    <citation type="submission" date="2020-02" db="EMBL/GenBank/DDBJ databases">
        <authorList>
            <person name="Ferguson B K."/>
        </authorList>
    </citation>
    <scope>NUCLEOTIDE SEQUENCE [LARGE SCALE GENOMIC DNA]</scope>
</reference>
<accession>A0A6H5G780</accession>
<evidence type="ECO:0000313" key="3">
    <source>
        <dbReference type="Proteomes" id="UP000479000"/>
    </source>
</evidence>
<feature type="non-terminal residue" evidence="2">
    <location>
        <position position="50"/>
    </location>
</feature>